<accession>A0A1M4YCP7</accession>
<evidence type="ECO:0008006" key="4">
    <source>
        <dbReference type="Google" id="ProtNLM"/>
    </source>
</evidence>
<reference evidence="3" key="1">
    <citation type="submission" date="2016-11" db="EMBL/GenBank/DDBJ databases">
        <authorList>
            <person name="Varghese N."/>
            <person name="Submissions S."/>
        </authorList>
    </citation>
    <scope>NUCLEOTIDE SEQUENCE [LARGE SCALE GENOMIC DNA]</scope>
    <source>
        <strain evidence="3">DSM 27370</strain>
    </source>
</reference>
<evidence type="ECO:0000256" key="1">
    <source>
        <dbReference type="SAM" id="Phobius"/>
    </source>
</evidence>
<organism evidence="2 3">
    <name type="scientific">Dysgonomonas macrotermitis</name>
    <dbReference type="NCBI Taxonomy" id="1346286"/>
    <lineage>
        <taxon>Bacteria</taxon>
        <taxon>Pseudomonadati</taxon>
        <taxon>Bacteroidota</taxon>
        <taxon>Bacteroidia</taxon>
        <taxon>Bacteroidales</taxon>
        <taxon>Dysgonomonadaceae</taxon>
        <taxon>Dysgonomonas</taxon>
    </lineage>
</organism>
<keyword evidence="3" id="KW-1185">Reference proteome</keyword>
<dbReference type="Proteomes" id="UP000184480">
    <property type="component" value="Unassembled WGS sequence"/>
</dbReference>
<evidence type="ECO:0000313" key="3">
    <source>
        <dbReference type="Proteomes" id="UP000184480"/>
    </source>
</evidence>
<name>A0A1M4YCP7_9BACT</name>
<keyword evidence="1" id="KW-0472">Membrane</keyword>
<keyword evidence="1" id="KW-1133">Transmembrane helix</keyword>
<proteinExistence type="predicted"/>
<dbReference type="AlphaFoldDB" id="A0A1M4YCP7"/>
<sequence length="121" mass="13610">MSKNDKIQLVLSIIGFIFIVTILTIAFRSKWHEDKMLEAGSIHADAIIINIFSSRGKPVIGYTYTVNGNVYKRNTRYKYPGGVSIGDTCEIIYATEDPSISKLLEDSNEYIIIRPKAGNTY</sequence>
<dbReference type="STRING" id="1346286.SAMN05444362_103131"/>
<evidence type="ECO:0000313" key="2">
    <source>
        <dbReference type="EMBL" id="SHF03326.1"/>
    </source>
</evidence>
<keyword evidence="1" id="KW-0812">Transmembrane</keyword>
<dbReference type="RefSeq" id="WP_062177417.1">
    <property type="nucleotide sequence ID" value="NZ_BBXL01000003.1"/>
</dbReference>
<protein>
    <recommendedName>
        <fullName evidence="4">DUF3592 domain-containing protein</fullName>
    </recommendedName>
</protein>
<dbReference type="EMBL" id="FQUC01000003">
    <property type="protein sequence ID" value="SHF03326.1"/>
    <property type="molecule type" value="Genomic_DNA"/>
</dbReference>
<gene>
    <name evidence="2" type="ORF">SAMN05444362_103131</name>
</gene>
<feature type="transmembrane region" description="Helical" evidence="1">
    <location>
        <begin position="6"/>
        <end position="27"/>
    </location>
</feature>
<dbReference type="OrthoDB" id="1123221at2"/>